<reference evidence="6 7" key="1">
    <citation type="submission" date="2022-06" db="EMBL/GenBank/DDBJ databases">
        <title>Genomic Encyclopedia of Archaeal and Bacterial Type Strains, Phase II (KMG-II): from individual species to whole genera.</title>
        <authorList>
            <person name="Goeker M."/>
        </authorList>
    </citation>
    <scope>NUCLEOTIDE SEQUENCE [LARGE SCALE GENOMIC DNA]</scope>
    <source>
        <strain evidence="6 7">DSM 44255</strain>
    </source>
</reference>
<gene>
    <name evidence="6" type="ORF">LV75_001482</name>
</gene>
<evidence type="ECO:0000256" key="3">
    <source>
        <dbReference type="ARBA" id="ARBA00023125"/>
    </source>
</evidence>
<keyword evidence="2" id="KW-0731">Sigma factor</keyword>
<feature type="domain" description="RNA polymerase sigma-70 region 2" evidence="5">
    <location>
        <begin position="46"/>
        <end position="112"/>
    </location>
</feature>
<keyword evidence="3" id="KW-0238">DNA-binding</keyword>
<evidence type="ECO:0000259" key="5">
    <source>
        <dbReference type="Pfam" id="PF04542"/>
    </source>
</evidence>
<keyword evidence="1" id="KW-0805">Transcription regulation</keyword>
<dbReference type="InterPro" id="IPR007627">
    <property type="entry name" value="RNA_pol_sigma70_r2"/>
</dbReference>
<sequence>MRALVDSDWKTTRHGGIPWEHLTGTDRFAACVVAARDGDRRALDALVADLSPVVWHIARGVGLDVPDAEDVVQTVWLALLRHVDSIAEPRAVVGWLITTTRREAKRSRRDAAQVARLRGDTPEPLWVGNDPLWQAFHRLDARCQELLRLTVLARRQDYEVLAAILRMPAGSIGPTRSRCLAALRALYDPDPSAPIPLSAREARVGLRSGDELRQGQPLEVDFAFVVPSGAHVGLRAPSARPVPLRVLLHAEGAAVRPMTRVVELGLDRTSEPVVFEVVPGESGALRLVFRVYLVGGGQLLQEVRAELEVSEP</sequence>
<evidence type="ECO:0000313" key="7">
    <source>
        <dbReference type="Proteomes" id="UP001205185"/>
    </source>
</evidence>
<comment type="caution">
    <text evidence="6">The sequence shown here is derived from an EMBL/GenBank/DDBJ whole genome shotgun (WGS) entry which is preliminary data.</text>
</comment>
<dbReference type="InterPro" id="IPR039425">
    <property type="entry name" value="RNA_pol_sigma-70-like"/>
</dbReference>
<dbReference type="InterPro" id="IPR013325">
    <property type="entry name" value="RNA_pol_sigma_r2"/>
</dbReference>
<name>A0ABT1I8M6_9PSEU</name>
<dbReference type="Gene3D" id="1.10.1740.10">
    <property type="match status" value="1"/>
</dbReference>
<dbReference type="Pfam" id="PF04542">
    <property type="entry name" value="Sigma70_r2"/>
    <property type="match status" value="1"/>
</dbReference>
<dbReference type="GO" id="GO:0000428">
    <property type="term" value="C:DNA-directed RNA polymerase complex"/>
    <property type="evidence" value="ECO:0007669"/>
    <property type="project" value="UniProtKB-KW"/>
</dbReference>
<protein>
    <submittedName>
        <fullName evidence="6">DNA-directed RNA polymerase specialized sigma subunit, sigma24 family</fullName>
    </submittedName>
</protein>
<keyword evidence="6" id="KW-0240">DNA-directed RNA polymerase</keyword>
<dbReference type="EMBL" id="JAMTCO010000004">
    <property type="protein sequence ID" value="MCP2268994.1"/>
    <property type="molecule type" value="Genomic_DNA"/>
</dbReference>
<dbReference type="SUPFAM" id="SSF88946">
    <property type="entry name" value="Sigma2 domain of RNA polymerase sigma factors"/>
    <property type="match status" value="1"/>
</dbReference>
<accession>A0ABT1I8M6</accession>
<dbReference type="PANTHER" id="PTHR43133">
    <property type="entry name" value="RNA POLYMERASE ECF-TYPE SIGMA FACTO"/>
    <property type="match status" value="1"/>
</dbReference>
<keyword evidence="4" id="KW-0804">Transcription</keyword>
<proteinExistence type="predicted"/>
<dbReference type="Proteomes" id="UP001205185">
    <property type="component" value="Unassembled WGS sequence"/>
</dbReference>
<organism evidence="6 7">
    <name type="scientific">Actinokineospora diospyrosa</name>
    <dbReference type="NCBI Taxonomy" id="103728"/>
    <lineage>
        <taxon>Bacteria</taxon>
        <taxon>Bacillati</taxon>
        <taxon>Actinomycetota</taxon>
        <taxon>Actinomycetes</taxon>
        <taxon>Pseudonocardiales</taxon>
        <taxon>Pseudonocardiaceae</taxon>
        <taxon>Actinokineospora</taxon>
    </lineage>
</organism>
<evidence type="ECO:0000256" key="4">
    <source>
        <dbReference type="ARBA" id="ARBA00023163"/>
    </source>
</evidence>
<keyword evidence="7" id="KW-1185">Reference proteome</keyword>
<evidence type="ECO:0000313" key="6">
    <source>
        <dbReference type="EMBL" id="MCP2268994.1"/>
    </source>
</evidence>
<evidence type="ECO:0000256" key="1">
    <source>
        <dbReference type="ARBA" id="ARBA00023015"/>
    </source>
</evidence>
<evidence type="ECO:0000256" key="2">
    <source>
        <dbReference type="ARBA" id="ARBA00023082"/>
    </source>
</evidence>
<dbReference type="PANTHER" id="PTHR43133:SF8">
    <property type="entry name" value="RNA POLYMERASE SIGMA FACTOR HI_1459-RELATED"/>
    <property type="match status" value="1"/>
</dbReference>